<name>A0ABP0VUU2_9BRYO</name>
<dbReference type="Proteomes" id="UP001497444">
    <property type="component" value="Chromosome 10"/>
</dbReference>
<evidence type="ECO:0000259" key="3">
    <source>
        <dbReference type="PROSITE" id="PS50108"/>
    </source>
</evidence>
<dbReference type="PANTHER" id="PTHR23177:SF35">
    <property type="entry name" value="RHO GTPASE-ACTIVATING PROTEIN GACA"/>
    <property type="match status" value="1"/>
</dbReference>
<dbReference type="InterPro" id="IPR000095">
    <property type="entry name" value="CRIB_dom"/>
</dbReference>
<dbReference type="PROSITE" id="PS50238">
    <property type="entry name" value="RHOGAP"/>
    <property type="match status" value="1"/>
</dbReference>
<evidence type="ECO:0008006" key="7">
    <source>
        <dbReference type="Google" id="ProtNLM"/>
    </source>
</evidence>
<dbReference type="SMART" id="SM00285">
    <property type="entry name" value="PBD"/>
    <property type="match status" value="1"/>
</dbReference>
<dbReference type="Pfam" id="PF00786">
    <property type="entry name" value="PBD"/>
    <property type="match status" value="1"/>
</dbReference>
<dbReference type="InterPro" id="IPR000198">
    <property type="entry name" value="RhoGAP_dom"/>
</dbReference>
<keyword evidence="6" id="KW-1185">Reference proteome</keyword>
<feature type="domain" description="CRIB" evidence="3">
    <location>
        <begin position="172"/>
        <end position="185"/>
    </location>
</feature>
<sequence length="496" mass="54652">MTAAIAVEDCTASCVLHYSSDPDTEGGYSGNPASSPLFYIPEVLHQNPLHTQSVATSPTTHVPSLMLHHDQCHHDDAKCCSRCGEEEKEEEEETNSLETSSQRRSSSSSRRRSSSDSSSNTEQERRRTSQISMVALVLTTVRKSLLAASCQAMPPAAGEEEEEDKKNKIVEIGWPTDVQHVAHVTFDRYDGFLGLPEEFQVEVPHHVPSASQSVFGVSADSMQCSFDSKGNSVPTILLLMQERLYSQGGLKAEGIFRINAGNSHEKHVRDQLNKGIVPADIDLHCLAGLIKAWFRELPQGVLDALTPEQVMNCHTEEECMLLVNLLPPSQSALLDWTANLMADVVQEEAHNKMNARNIAMVFAPNMTQMADPLTALMHAVQVMNFLKTLVLRVLRYRQEAILEKEEGSGGNNGGPSSGPETPDEGDDEEVASSDCNGMLLNGHKRHSSGIQVDCDEFSHCMIFPTKWKVAKVKTKTTGKLMSILDKQQLTERAEAW</sequence>
<reference evidence="5" key="1">
    <citation type="submission" date="2024-02" db="EMBL/GenBank/DDBJ databases">
        <authorList>
            <consortium name="ELIXIR-Norway"/>
            <consortium name="Elixir Norway"/>
        </authorList>
    </citation>
    <scope>NUCLEOTIDE SEQUENCE</scope>
</reference>
<evidence type="ECO:0000256" key="1">
    <source>
        <dbReference type="ARBA" id="ARBA00022468"/>
    </source>
</evidence>
<dbReference type="Gene3D" id="1.10.555.10">
    <property type="entry name" value="Rho GTPase activation protein"/>
    <property type="match status" value="1"/>
</dbReference>
<keyword evidence="1" id="KW-0343">GTPase activation</keyword>
<dbReference type="InterPro" id="IPR008936">
    <property type="entry name" value="Rho_GTPase_activation_prot"/>
</dbReference>
<feature type="compositionally biased region" description="Acidic residues" evidence="2">
    <location>
        <begin position="421"/>
        <end position="431"/>
    </location>
</feature>
<dbReference type="InterPro" id="IPR036936">
    <property type="entry name" value="CRIB_dom_sf"/>
</dbReference>
<evidence type="ECO:0000256" key="2">
    <source>
        <dbReference type="SAM" id="MobiDB-lite"/>
    </source>
</evidence>
<feature type="region of interest" description="Disordered" evidence="2">
    <location>
        <begin position="88"/>
        <end position="128"/>
    </location>
</feature>
<accession>A0ABP0VUU2</accession>
<dbReference type="InterPro" id="IPR044785">
    <property type="entry name" value="RopGAP1-5"/>
</dbReference>
<protein>
    <recommendedName>
        <fullName evidence="7">Rho GTPase activating protein</fullName>
    </recommendedName>
</protein>
<evidence type="ECO:0000313" key="5">
    <source>
        <dbReference type="EMBL" id="CAK9257157.1"/>
    </source>
</evidence>
<dbReference type="PROSITE" id="PS50108">
    <property type="entry name" value="CRIB"/>
    <property type="match status" value="1"/>
</dbReference>
<dbReference type="EMBL" id="OZ020105">
    <property type="protein sequence ID" value="CAK9257157.1"/>
    <property type="molecule type" value="Genomic_DNA"/>
</dbReference>
<dbReference type="SUPFAM" id="SSF48350">
    <property type="entry name" value="GTPase activation domain, GAP"/>
    <property type="match status" value="1"/>
</dbReference>
<dbReference type="CDD" id="cd00159">
    <property type="entry name" value="RhoGAP"/>
    <property type="match status" value="1"/>
</dbReference>
<evidence type="ECO:0000313" key="6">
    <source>
        <dbReference type="Proteomes" id="UP001497444"/>
    </source>
</evidence>
<organism evidence="5 6">
    <name type="scientific">Sphagnum jensenii</name>
    <dbReference type="NCBI Taxonomy" id="128206"/>
    <lineage>
        <taxon>Eukaryota</taxon>
        <taxon>Viridiplantae</taxon>
        <taxon>Streptophyta</taxon>
        <taxon>Embryophyta</taxon>
        <taxon>Bryophyta</taxon>
        <taxon>Sphagnophytina</taxon>
        <taxon>Sphagnopsida</taxon>
        <taxon>Sphagnales</taxon>
        <taxon>Sphagnaceae</taxon>
        <taxon>Sphagnum</taxon>
    </lineage>
</organism>
<gene>
    <name evidence="5" type="ORF">CSSPJE1EN1_LOCUS2635</name>
</gene>
<dbReference type="Pfam" id="PF00620">
    <property type="entry name" value="RhoGAP"/>
    <property type="match status" value="1"/>
</dbReference>
<feature type="domain" description="Rho-GAP" evidence="4">
    <location>
        <begin position="217"/>
        <end position="401"/>
    </location>
</feature>
<proteinExistence type="predicted"/>
<evidence type="ECO:0000259" key="4">
    <source>
        <dbReference type="PROSITE" id="PS50238"/>
    </source>
</evidence>
<dbReference type="SMART" id="SM00324">
    <property type="entry name" value="RhoGAP"/>
    <property type="match status" value="1"/>
</dbReference>
<feature type="region of interest" description="Disordered" evidence="2">
    <location>
        <begin position="404"/>
        <end position="433"/>
    </location>
</feature>
<dbReference type="Gene3D" id="3.90.810.10">
    <property type="entry name" value="CRIB domain"/>
    <property type="match status" value="1"/>
</dbReference>
<dbReference type="PANTHER" id="PTHR23177">
    <property type="entry name" value="MKIAA1688 PROTEIN"/>
    <property type="match status" value="1"/>
</dbReference>